<dbReference type="InterPro" id="IPR007712">
    <property type="entry name" value="RelE/ParE_toxin"/>
</dbReference>
<dbReference type="Proteomes" id="UP000218327">
    <property type="component" value="Unassembled WGS sequence"/>
</dbReference>
<keyword evidence="2" id="KW-1133">Transmembrane helix</keyword>
<keyword evidence="1" id="KW-1277">Toxin-antitoxin system</keyword>
<accession>A0A2A5ARU7</accession>
<evidence type="ECO:0000256" key="1">
    <source>
        <dbReference type="ARBA" id="ARBA00022649"/>
    </source>
</evidence>
<evidence type="ECO:0000313" key="4">
    <source>
        <dbReference type="Proteomes" id="UP000218327"/>
    </source>
</evidence>
<protein>
    <submittedName>
        <fullName evidence="3">Plasmid stabilization protein</fullName>
    </submittedName>
</protein>
<dbReference type="AlphaFoldDB" id="A0A2A5ARU7"/>
<dbReference type="EMBL" id="NVVJ01000070">
    <property type="protein sequence ID" value="PCJ21860.1"/>
    <property type="molecule type" value="Genomic_DNA"/>
</dbReference>
<dbReference type="Gene3D" id="3.30.2310.20">
    <property type="entry name" value="RelE-like"/>
    <property type="match status" value="1"/>
</dbReference>
<evidence type="ECO:0000256" key="2">
    <source>
        <dbReference type="SAM" id="Phobius"/>
    </source>
</evidence>
<keyword evidence="2" id="KW-0812">Transmembrane</keyword>
<dbReference type="InterPro" id="IPR035093">
    <property type="entry name" value="RelE/ParE_toxin_dom_sf"/>
</dbReference>
<name>A0A2A5ARU7_9GAMM</name>
<proteinExistence type="predicted"/>
<reference evidence="4" key="1">
    <citation type="submission" date="2017-08" db="EMBL/GenBank/DDBJ databases">
        <title>A dynamic microbial community with high functional redundancy inhabits the cold, oxic subseafloor aquifer.</title>
        <authorList>
            <person name="Tully B.J."/>
            <person name="Wheat C.G."/>
            <person name="Glazer B.T."/>
            <person name="Huber J.A."/>
        </authorList>
    </citation>
    <scope>NUCLEOTIDE SEQUENCE [LARGE SCALE GENOMIC DNA]</scope>
</reference>
<dbReference type="Pfam" id="PF05016">
    <property type="entry name" value="ParE_toxin"/>
    <property type="match status" value="1"/>
</dbReference>
<sequence>MTYDIRLREEAENDLTEASLWYQQQQSGLGHEFLDEVLSLLQSIQDRPLSYPIIYRETRRALTSRFPFCVFYQIQSGSIIIFAVMHASRAPHSWRDRT</sequence>
<organism evidence="3 4">
    <name type="scientific">SAR86 cluster bacterium</name>
    <dbReference type="NCBI Taxonomy" id="2030880"/>
    <lineage>
        <taxon>Bacteria</taxon>
        <taxon>Pseudomonadati</taxon>
        <taxon>Pseudomonadota</taxon>
        <taxon>Gammaproteobacteria</taxon>
        <taxon>SAR86 cluster</taxon>
    </lineage>
</organism>
<gene>
    <name evidence="3" type="ORF">COA96_15170</name>
</gene>
<comment type="caution">
    <text evidence="3">The sequence shown here is derived from an EMBL/GenBank/DDBJ whole genome shotgun (WGS) entry which is preliminary data.</text>
</comment>
<feature type="transmembrane region" description="Helical" evidence="2">
    <location>
        <begin position="66"/>
        <end position="88"/>
    </location>
</feature>
<keyword evidence="2" id="KW-0472">Membrane</keyword>
<evidence type="ECO:0000313" key="3">
    <source>
        <dbReference type="EMBL" id="PCJ21860.1"/>
    </source>
</evidence>